<evidence type="ECO:0000256" key="5">
    <source>
        <dbReference type="ARBA" id="ARBA00023001"/>
    </source>
</evidence>
<dbReference type="Gene3D" id="2.40.40.10">
    <property type="entry name" value="RlpA-like domain"/>
    <property type="match status" value="1"/>
</dbReference>
<evidence type="ECO:0000256" key="9">
    <source>
        <dbReference type="PROSITE-ProRule" id="PRU10069"/>
    </source>
</evidence>
<feature type="active site" description="Nucleophile" evidence="9">
    <location>
        <position position="40"/>
    </location>
</feature>
<dbReference type="Proteomes" id="UP001265746">
    <property type="component" value="Unassembled WGS sequence"/>
</dbReference>
<name>A0AAD9S6A7_PHOAM</name>
<protein>
    <recommendedName>
        <fullName evidence="3 9">Cellulase</fullName>
        <ecNumber evidence="3 9">3.2.1.4</ecNumber>
    </recommendedName>
</protein>
<dbReference type="SUPFAM" id="SSF50685">
    <property type="entry name" value="Barwin-like endoglucanases"/>
    <property type="match status" value="1"/>
</dbReference>
<evidence type="ECO:0000313" key="13">
    <source>
        <dbReference type="Proteomes" id="UP001265746"/>
    </source>
</evidence>
<feature type="signal peptide" evidence="10">
    <location>
        <begin position="1"/>
        <end position="28"/>
    </location>
</feature>
<dbReference type="PROSITE" id="PS50842">
    <property type="entry name" value="EXPANSIN_EG45"/>
    <property type="match status" value="1"/>
</dbReference>
<feature type="domain" description="Expansin-like EG45" evidence="11">
    <location>
        <begin position="43"/>
        <end position="180"/>
    </location>
</feature>
<evidence type="ECO:0000259" key="11">
    <source>
        <dbReference type="PROSITE" id="PS50842"/>
    </source>
</evidence>
<keyword evidence="13" id="KW-1185">Reference proteome</keyword>
<evidence type="ECO:0000256" key="10">
    <source>
        <dbReference type="SAM" id="SignalP"/>
    </source>
</evidence>
<evidence type="ECO:0000256" key="1">
    <source>
        <dbReference type="ARBA" id="ARBA00000966"/>
    </source>
</evidence>
<keyword evidence="10" id="KW-0732">Signal</keyword>
<dbReference type="EC" id="3.2.1.4" evidence="3 9"/>
<dbReference type="GO" id="GO:0008810">
    <property type="term" value="F:cellulase activity"/>
    <property type="evidence" value="ECO:0007669"/>
    <property type="project" value="UniProtKB-EC"/>
</dbReference>
<feature type="chain" id="PRO_5042074034" description="Cellulase" evidence="10">
    <location>
        <begin position="29"/>
        <end position="180"/>
    </location>
</feature>
<accession>A0AAD9S6A7</accession>
<dbReference type="EMBL" id="JAUJFL010000006">
    <property type="protein sequence ID" value="KAK2600570.1"/>
    <property type="molecule type" value="Genomic_DNA"/>
</dbReference>
<comment type="catalytic activity">
    <reaction evidence="1 9">
        <text>Endohydrolysis of (1-&gt;4)-beta-D-glucosidic linkages in cellulose, lichenin and cereal beta-D-glucans.</text>
        <dbReference type="EC" id="3.2.1.4"/>
    </reaction>
</comment>
<evidence type="ECO:0000256" key="7">
    <source>
        <dbReference type="ARBA" id="ARBA00023295"/>
    </source>
</evidence>
<dbReference type="AlphaFoldDB" id="A0AAD9S6A7"/>
<keyword evidence="7" id="KW-0326">Glycosidase</keyword>
<comment type="similarity">
    <text evidence="2">Belongs to the glycosyl hydrolase 45 (cellulase K) family.</text>
</comment>
<evidence type="ECO:0000256" key="4">
    <source>
        <dbReference type="ARBA" id="ARBA00022801"/>
    </source>
</evidence>
<proteinExistence type="inferred from homology"/>
<dbReference type="InterPro" id="IPR036908">
    <property type="entry name" value="RlpA-like_sf"/>
</dbReference>
<evidence type="ECO:0000256" key="2">
    <source>
        <dbReference type="ARBA" id="ARBA00007793"/>
    </source>
</evidence>
<dbReference type="InterPro" id="IPR007112">
    <property type="entry name" value="Expansin/allergen_DPBB_dom"/>
</dbReference>
<keyword evidence="8" id="KW-0624">Polysaccharide degradation</keyword>
<gene>
    <name evidence="12" type="ORF">N8I77_010092</name>
</gene>
<dbReference type="CDD" id="cd22278">
    <property type="entry name" value="DPBB_GH45_endoglucanase"/>
    <property type="match status" value="1"/>
</dbReference>
<evidence type="ECO:0000256" key="8">
    <source>
        <dbReference type="ARBA" id="ARBA00023326"/>
    </source>
</evidence>
<reference evidence="12" key="1">
    <citation type="submission" date="2023-06" db="EMBL/GenBank/DDBJ databases">
        <authorList>
            <person name="Noh H."/>
        </authorList>
    </citation>
    <scope>NUCLEOTIDE SEQUENCE</scope>
    <source>
        <strain evidence="12">DUCC20226</strain>
    </source>
</reference>
<dbReference type="InterPro" id="IPR000334">
    <property type="entry name" value="Glyco_hydro_45"/>
</dbReference>
<dbReference type="Pfam" id="PF22514">
    <property type="entry name" value="EXPB1_D1"/>
    <property type="match status" value="1"/>
</dbReference>
<evidence type="ECO:0000313" key="12">
    <source>
        <dbReference type="EMBL" id="KAK2600570.1"/>
    </source>
</evidence>
<evidence type="ECO:0000256" key="3">
    <source>
        <dbReference type="ARBA" id="ARBA00012601"/>
    </source>
</evidence>
<dbReference type="GO" id="GO:0030245">
    <property type="term" value="P:cellulose catabolic process"/>
    <property type="evidence" value="ECO:0007669"/>
    <property type="project" value="UniProtKB-KW"/>
</dbReference>
<dbReference type="PROSITE" id="PS01140">
    <property type="entry name" value="GLYCOSYL_HYDROL_F45"/>
    <property type="match status" value="1"/>
</dbReference>
<comment type="caution">
    <text evidence="12">The sequence shown here is derived from an EMBL/GenBank/DDBJ whole genome shotgun (WGS) entry which is preliminary data.</text>
</comment>
<evidence type="ECO:0000256" key="6">
    <source>
        <dbReference type="ARBA" id="ARBA00023277"/>
    </source>
</evidence>
<keyword evidence="6" id="KW-0119">Carbohydrate metabolism</keyword>
<organism evidence="12 13">
    <name type="scientific">Phomopsis amygdali</name>
    <name type="common">Fusicoccum amygdali</name>
    <dbReference type="NCBI Taxonomy" id="1214568"/>
    <lineage>
        <taxon>Eukaryota</taxon>
        <taxon>Fungi</taxon>
        <taxon>Dikarya</taxon>
        <taxon>Ascomycota</taxon>
        <taxon>Pezizomycotina</taxon>
        <taxon>Sordariomycetes</taxon>
        <taxon>Sordariomycetidae</taxon>
        <taxon>Diaporthales</taxon>
        <taxon>Diaporthaceae</taxon>
        <taxon>Diaporthe</taxon>
    </lineage>
</organism>
<sequence>MSLHRLDFSAAIMKLLSVLSLSATSVAALSGKATTTRYYDGLKGACGCGSGNSAFAWQSGGNGLYTAAASTSIFGSATWCGSGCGTCFKLTSTGSAPSGQGTGGASGSSITVMVTNLCPYSGNEKWCPQSGNNQFGYAYHFDIMATSQVLGDNPIVDFEQVTCPSTLSSDYQQCQCATGG</sequence>
<keyword evidence="4" id="KW-0378">Hydrolase</keyword>
<keyword evidence="5" id="KW-0136">Cellulose degradation</keyword>